<organism evidence="1 2">
    <name type="scientific">Leucogyrophana mollusca</name>
    <dbReference type="NCBI Taxonomy" id="85980"/>
    <lineage>
        <taxon>Eukaryota</taxon>
        <taxon>Fungi</taxon>
        <taxon>Dikarya</taxon>
        <taxon>Basidiomycota</taxon>
        <taxon>Agaricomycotina</taxon>
        <taxon>Agaricomycetes</taxon>
        <taxon>Agaricomycetidae</taxon>
        <taxon>Boletales</taxon>
        <taxon>Boletales incertae sedis</taxon>
        <taxon>Leucogyrophana</taxon>
    </lineage>
</organism>
<keyword evidence="2" id="KW-1185">Reference proteome</keyword>
<protein>
    <submittedName>
        <fullName evidence="1">Uncharacterized protein</fullName>
    </submittedName>
</protein>
<name>A0ACB8BB40_9AGAM</name>
<evidence type="ECO:0000313" key="1">
    <source>
        <dbReference type="EMBL" id="KAH7922662.1"/>
    </source>
</evidence>
<gene>
    <name evidence="1" type="ORF">BV22DRAFT_643403</name>
</gene>
<sequence>MNLFRGIDVLTASSASALSFLVWESCTTLDDEVEYIWSKSYTSPIKWLYLFARYIGLGALVATPYLGYRSALSCRGWIVLQMGEVQAMITLVEMILMLRVHALYNRDPRMRAFLILLILVATVIPSTGMGLITSKMVFNPSCAVVHVDTSLTYISYIFTVTESILLILTVVRCVHTFRTTLRQAPVIVLMLRDGTLAFFALIAMVLPMSVVLTVVHGAFISVLHPWFIAVYSCAGCRVVLNLQRLADGRDEMLPNAGTGSEHTHTLPVITSQIVIEPLPASGV</sequence>
<comment type="caution">
    <text evidence="1">The sequence shown here is derived from an EMBL/GenBank/DDBJ whole genome shotgun (WGS) entry which is preliminary data.</text>
</comment>
<proteinExistence type="predicted"/>
<evidence type="ECO:0000313" key="2">
    <source>
        <dbReference type="Proteomes" id="UP000790709"/>
    </source>
</evidence>
<dbReference type="Proteomes" id="UP000790709">
    <property type="component" value="Unassembled WGS sequence"/>
</dbReference>
<dbReference type="EMBL" id="MU266477">
    <property type="protein sequence ID" value="KAH7922662.1"/>
    <property type="molecule type" value="Genomic_DNA"/>
</dbReference>
<accession>A0ACB8BB40</accession>
<reference evidence="1" key="1">
    <citation type="journal article" date="2021" name="New Phytol.">
        <title>Evolutionary innovations through gain and loss of genes in the ectomycorrhizal Boletales.</title>
        <authorList>
            <person name="Wu G."/>
            <person name="Miyauchi S."/>
            <person name="Morin E."/>
            <person name="Kuo A."/>
            <person name="Drula E."/>
            <person name="Varga T."/>
            <person name="Kohler A."/>
            <person name="Feng B."/>
            <person name="Cao Y."/>
            <person name="Lipzen A."/>
            <person name="Daum C."/>
            <person name="Hundley H."/>
            <person name="Pangilinan J."/>
            <person name="Johnson J."/>
            <person name="Barry K."/>
            <person name="LaButti K."/>
            <person name="Ng V."/>
            <person name="Ahrendt S."/>
            <person name="Min B."/>
            <person name="Choi I.G."/>
            <person name="Park H."/>
            <person name="Plett J.M."/>
            <person name="Magnuson J."/>
            <person name="Spatafora J.W."/>
            <person name="Nagy L.G."/>
            <person name="Henrissat B."/>
            <person name="Grigoriev I.V."/>
            <person name="Yang Z.L."/>
            <person name="Xu J."/>
            <person name="Martin F.M."/>
        </authorList>
    </citation>
    <scope>NUCLEOTIDE SEQUENCE</scope>
    <source>
        <strain evidence="1">KUC20120723A-06</strain>
    </source>
</reference>